<feature type="compositionally biased region" description="Acidic residues" evidence="2">
    <location>
        <begin position="415"/>
        <end position="424"/>
    </location>
</feature>
<feature type="transmembrane region" description="Helical" evidence="3">
    <location>
        <begin position="106"/>
        <end position="124"/>
    </location>
</feature>
<evidence type="ECO:0000256" key="2">
    <source>
        <dbReference type="SAM" id="MobiDB-lite"/>
    </source>
</evidence>
<proteinExistence type="predicted"/>
<sequence>MPNINLDRPSTAHLRRGLLMEPVERKTRRRASHRLSGGNSSGGSDPLSKTRTRPPVRRGSFDISFEDENGGLDMPETSLWHDAPLFVAILPSLGAFIFGTEYIQDIILFLCVCWYLHTCIRLPWQLYELSRPRPLTKQARDNMTPTQIAAQEALKWRSFTYLTIAIVAPFAGFLLIRKILESVGATNGGPYITYFHGTLFVLFGGVRPINHAASLLAGGTRELQGRVHHPPKNSESEELEMKVERLEMLVAMLTEKFKETELAKLEDTTKKQQGMLEVQDSFEKTAARLESGARRREKKADMAMELLDRRIDGLERQYDAILTATKERISTNGHHKHGGESILRALLLRWLDWIEDLWNALKPRRFSSGPISPNGSRTDVRRGIGFGVARSSNSNLGSSQRRRSYDAPGPNLDTVMEEELEVDPAPDRDAGVGNDSSPGVTVAPRGIRKRSHLPGSFDPQTMASSNGAGTFVRIPVDNGTKRDGSKRRAVSSIVEGVFAILFLPFAWFRRVLFRLTHWLRLLLLRR</sequence>
<feature type="region of interest" description="Disordered" evidence="2">
    <location>
        <begin position="24"/>
        <end position="60"/>
    </location>
</feature>
<dbReference type="EMBL" id="CAFZ01000010">
    <property type="protein sequence ID" value="CCA67141.1"/>
    <property type="molecule type" value="Genomic_DNA"/>
</dbReference>
<organism evidence="4 5">
    <name type="scientific">Serendipita indica (strain DSM 11827)</name>
    <name type="common">Root endophyte fungus</name>
    <name type="synonym">Piriformospora indica</name>
    <dbReference type="NCBI Taxonomy" id="1109443"/>
    <lineage>
        <taxon>Eukaryota</taxon>
        <taxon>Fungi</taxon>
        <taxon>Dikarya</taxon>
        <taxon>Basidiomycota</taxon>
        <taxon>Agaricomycotina</taxon>
        <taxon>Agaricomycetes</taxon>
        <taxon>Sebacinales</taxon>
        <taxon>Serendipitaceae</taxon>
        <taxon>Serendipita</taxon>
    </lineage>
</organism>
<feature type="region of interest" description="Disordered" evidence="2">
    <location>
        <begin position="388"/>
        <end position="443"/>
    </location>
</feature>
<dbReference type="STRING" id="1109443.G4T759"/>
<feature type="transmembrane region" description="Helical" evidence="3">
    <location>
        <begin position="489"/>
        <end position="508"/>
    </location>
</feature>
<evidence type="ECO:0000313" key="4">
    <source>
        <dbReference type="EMBL" id="CCA67141.1"/>
    </source>
</evidence>
<gene>
    <name evidence="4" type="ORF">PIIN_00975</name>
</gene>
<evidence type="ECO:0000313" key="5">
    <source>
        <dbReference type="Proteomes" id="UP000007148"/>
    </source>
</evidence>
<accession>G4T759</accession>
<dbReference type="AlphaFoldDB" id="G4T759"/>
<comment type="caution">
    <text evidence="4">The sequence shown here is derived from an EMBL/GenBank/DDBJ whole genome shotgun (WGS) entry which is preliminary data.</text>
</comment>
<feature type="transmembrane region" description="Helical" evidence="3">
    <location>
        <begin position="79"/>
        <end position="99"/>
    </location>
</feature>
<dbReference type="PANTHER" id="PTHR42032">
    <property type="entry name" value="YALI0E30679P"/>
    <property type="match status" value="1"/>
</dbReference>
<keyword evidence="1" id="KW-0175">Coiled coil</keyword>
<dbReference type="InParanoid" id="G4T759"/>
<evidence type="ECO:0000256" key="3">
    <source>
        <dbReference type="SAM" id="Phobius"/>
    </source>
</evidence>
<name>G4T759_SERID</name>
<dbReference type="Proteomes" id="UP000007148">
    <property type="component" value="Unassembled WGS sequence"/>
</dbReference>
<dbReference type="PANTHER" id="PTHR42032:SF1">
    <property type="entry name" value="YALI0E30679P"/>
    <property type="match status" value="1"/>
</dbReference>
<feature type="compositionally biased region" description="Polar residues" evidence="2">
    <location>
        <begin position="390"/>
        <end position="399"/>
    </location>
</feature>
<keyword evidence="3" id="KW-0812">Transmembrane</keyword>
<dbReference type="eggNOG" id="ENOG502RXR7">
    <property type="taxonomic scope" value="Eukaryota"/>
</dbReference>
<keyword evidence="3" id="KW-1133">Transmembrane helix</keyword>
<feature type="transmembrane region" description="Helical" evidence="3">
    <location>
        <begin position="159"/>
        <end position="176"/>
    </location>
</feature>
<keyword evidence="5" id="KW-1185">Reference proteome</keyword>
<feature type="coiled-coil region" evidence="1">
    <location>
        <begin position="236"/>
        <end position="263"/>
    </location>
</feature>
<protein>
    <submittedName>
        <fullName evidence="4">Uncharacterized protein</fullName>
    </submittedName>
</protein>
<dbReference type="HOGENOM" id="CLU_553382_0_0_1"/>
<reference evidence="4 5" key="1">
    <citation type="journal article" date="2011" name="PLoS Pathog.">
        <title>Endophytic Life Strategies Decoded by Genome and Transcriptome Analyses of the Mutualistic Root Symbiont Piriformospora indica.</title>
        <authorList>
            <person name="Zuccaro A."/>
            <person name="Lahrmann U."/>
            <person name="Guldener U."/>
            <person name="Langen G."/>
            <person name="Pfiffi S."/>
            <person name="Biedenkopf D."/>
            <person name="Wong P."/>
            <person name="Samans B."/>
            <person name="Grimm C."/>
            <person name="Basiewicz M."/>
            <person name="Murat C."/>
            <person name="Martin F."/>
            <person name="Kogel K.H."/>
        </authorList>
    </citation>
    <scope>NUCLEOTIDE SEQUENCE [LARGE SCALE GENOMIC DNA]</scope>
    <source>
        <strain evidence="4 5">DSM 11827</strain>
    </source>
</reference>
<dbReference type="OrthoDB" id="10263751at2759"/>
<evidence type="ECO:0000256" key="1">
    <source>
        <dbReference type="SAM" id="Coils"/>
    </source>
</evidence>
<feature type="coiled-coil region" evidence="1">
    <location>
        <begin position="297"/>
        <end position="324"/>
    </location>
</feature>
<keyword evidence="3" id="KW-0472">Membrane</keyword>